<name>A0A7G1P286_9ACTN</name>
<dbReference type="Proteomes" id="UP000516444">
    <property type="component" value="Chromosome"/>
</dbReference>
<dbReference type="EMBL" id="AP023440">
    <property type="protein sequence ID" value="BCL27917.1"/>
    <property type="molecule type" value="Genomic_DNA"/>
</dbReference>
<dbReference type="OrthoDB" id="3539696at2"/>
<protein>
    <submittedName>
        <fullName evidence="1">Uncharacterized protein</fullName>
    </submittedName>
</protein>
<gene>
    <name evidence="1" type="ORF">GCM10017557_27760</name>
</gene>
<dbReference type="AlphaFoldDB" id="A0A7G1P286"/>
<evidence type="ECO:0000313" key="2">
    <source>
        <dbReference type="Proteomes" id="UP000516444"/>
    </source>
</evidence>
<reference evidence="1 2" key="1">
    <citation type="journal article" date="2014" name="Int. J. Syst. Evol. Microbiol.">
        <title>Complete genome sequence of Corynebacterium casei LMG S-19264T (=DSM 44701T), isolated from a smear-ripened cheese.</title>
        <authorList>
            <consortium name="US DOE Joint Genome Institute (JGI-PGF)"/>
            <person name="Walter F."/>
            <person name="Albersmeier A."/>
            <person name="Kalinowski J."/>
            <person name="Ruckert C."/>
        </authorList>
    </citation>
    <scope>NUCLEOTIDE SEQUENCE [LARGE SCALE GENOMIC DNA]</scope>
    <source>
        <strain evidence="1 2">JCM 4677</strain>
    </source>
</reference>
<organism evidence="1 2">
    <name type="scientific">Streptomyces aurantiacus</name>
    <dbReference type="NCBI Taxonomy" id="47760"/>
    <lineage>
        <taxon>Bacteria</taxon>
        <taxon>Bacillati</taxon>
        <taxon>Actinomycetota</taxon>
        <taxon>Actinomycetes</taxon>
        <taxon>Kitasatosporales</taxon>
        <taxon>Streptomycetaceae</taxon>
        <taxon>Streptomyces</taxon>
        <taxon>Streptomyces aurantiacus group</taxon>
    </lineage>
</organism>
<evidence type="ECO:0000313" key="1">
    <source>
        <dbReference type="EMBL" id="BCL27917.1"/>
    </source>
</evidence>
<keyword evidence="2" id="KW-1185">Reference proteome</keyword>
<dbReference type="KEGG" id="sgm:GCM10017557_27760"/>
<accession>A0A7G1P286</accession>
<proteinExistence type="predicted"/>
<sequence>MDVDLPFYKSSLSEEIRDGRDQERAEARIQAAAENILIVLDARGFVGPGEIRERVTACDDPELMRHWLARAATVSSADEIFSEADA</sequence>